<accession>A0A177E9Y7</accession>
<dbReference type="SUPFAM" id="SSF53335">
    <property type="entry name" value="S-adenosyl-L-methionine-dependent methyltransferases"/>
    <property type="match status" value="1"/>
</dbReference>
<name>A0A177E9Y7_9BACT</name>
<comment type="caution">
    <text evidence="4">The sequence shown here is derived from an EMBL/GenBank/DDBJ whole genome shotgun (WGS) entry which is preliminary data.</text>
</comment>
<dbReference type="GO" id="GO:0016279">
    <property type="term" value="F:protein-lysine N-methyltransferase activity"/>
    <property type="evidence" value="ECO:0007669"/>
    <property type="project" value="InterPro"/>
</dbReference>
<dbReference type="EMBL" id="LSFI01000007">
    <property type="protein sequence ID" value="OAG28331.1"/>
    <property type="molecule type" value="Genomic_DNA"/>
</dbReference>
<sequence>MKFLLLGILSFLLPLAFIKLCYAIGTISVIRRTKGALFVSTSKAKIEAILDELEGQANFHLVDLGCGDGRFLRAVYRRLGVAGEGYEINPWAYFLARLKNILTGMPIKIYRKNFFEADLSKYDVIFFYLFPDLLLDLAPKLRKEAKPGAIFISANFPLPGFKPYKVLKVEDPIYFYRV</sequence>
<dbReference type="PANTHER" id="PTHR13610">
    <property type="entry name" value="METHYLTRANSFERASE DOMAIN-CONTAINING PROTEIN"/>
    <property type="match status" value="1"/>
</dbReference>
<dbReference type="STRING" id="1795632.TH606_02400"/>
<evidence type="ECO:0000256" key="3">
    <source>
        <dbReference type="ARBA" id="ARBA00022691"/>
    </source>
</evidence>
<protein>
    <recommendedName>
        <fullName evidence="6">Methyltransferase domain-containing protein</fullName>
    </recommendedName>
</protein>
<dbReference type="OrthoDB" id="5510758at2"/>
<dbReference type="InterPro" id="IPR026170">
    <property type="entry name" value="FAM173A/B"/>
</dbReference>
<reference evidence="4 5" key="1">
    <citation type="submission" date="2016-02" db="EMBL/GenBank/DDBJ databases">
        <title>Draft genome sequence of Thermodesulfatator sp. S606.</title>
        <authorList>
            <person name="Lai Q."/>
            <person name="Cao J."/>
            <person name="Dupont S."/>
            <person name="Shao Z."/>
            <person name="Jebbar M."/>
            <person name="Alain K."/>
        </authorList>
    </citation>
    <scope>NUCLEOTIDE SEQUENCE [LARGE SCALE GENOMIC DNA]</scope>
    <source>
        <strain evidence="4 5">S606</strain>
    </source>
</reference>
<proteinExistence type="predicted"/>
<evidence type="ECO:0000313" key="4">
    <source>
        <dbReference type="EMBL" id="OAG28331.1"/>
    </source>
</evidence>
<keyword evidence="3" id="KW-0949">S-adenosyl-L-methionine</keyword>
<evidence type="ECO:0000313" key="5">
    <source>
        <dbReference type="Proteomes" id="UP000076964"/>
    </source>
</evidence>
<keyword evidence="2" id="KW-0808">Transferase</keyword>
<gene>
    <name evidence="4" type="ORF">TH606_02400</name>
</gene>
<evidence type="ECO:0008006" key="6">
    <source>
        <dbReference type="Google" id="ProtNLM"/>
    </source>
</evidence>
<dbReference type="AlphaFoldDB" id="A0A177E9Y7"/>
<organism evidence="4 5">
    <name type="scientific">Thermodesulfatator autotrophicus</name>
    <dbReference type="NCBI Taxonomy" id="1795632"/>
    <lineage>
        <taxon>Bacteria</taxon>
        <taxon>Pseudomonadati</taxon>
        <taxon>Thermodesulfobacteriota</taxon>
        <taxon>Thermodesulfobacteria</taxon>
        <taxon>Thermodesulfobacteriales</taxon>
        <taxon>Thermodesulfatatoraceae</taxon>
        <taxon>Thermodesulfatator</taxon>
    </lineage>
</organism>
<dbReference type="Proteomes" id="UP000076964">
    <property type="component" value="Unassembled WGS sequence"/>
</dbReference>
<dbReference type="CDD" id="cd02440">
    <property type="entry name" value="AdoMet_MTases"/>
    <property type="match status" value="1"/>
</dbReference>
<dbReference type="PANTHER" id="PTHR13610:SF9">
    <property type="entry name" value="FI06469P"/>
    <property type="match status" value="1"/>
</dbReference>
<evidence type="ECO:0000256" key="1">
    <source>
        <dbReference type="ARBA" id="ARBA00022603"/>
    </source>
</evidence>
<dbReference type="RefSeq" id="WP_068541099.1">
    <property type="nucleotide sequence ID" value="NZ_LSFI01000007.1"/>
</dbReference>
<evidence type="ECO:0000256" key="2">
    <source>
        <dbReference type="ARBA" id="ARBA00022679"/>
    </source>
</evidence>
<keyword evidence="5" id="KW-1185">Reference proteome</keyword>
<dbReference type="GO" id="GO:0032259">
    <property type="term" value="P:methylation"/>
    <property type="evidence" value="ECO:0007669"/>
    <property type="project" value="UniProtKB-KW"/>
</dbReference>
<dbReference type="InterPro" id="IPR029063">
    <property type="entry name" value="SAM-dependent_MTases_sf"/>
</dbReference>
<keyword evidence="1" id="KW-0489">Methyltransferase</keyword>
<dbReference type="Gene3D" id="3.40.50.150">
    <property type="entry name" value="Vaccinia Virus protein VP39"/>
    <property type="match status" value="1"/>
</dbReference>